<dbReference type="Proteomes" id="UP000813461">
    <property type="component" value="Unassembled WGS sequence"/>
</dbReference>
<dbReference type="InterPro" id="IPR027310">
    <property type="entry name" value="Profilin_CS"/>
</dbReference>
<dbReference type="AlphaFoldDB" id="A0A8K0QX12"/>
<name>A0A8K0QX12_9PLEO</name>
<dbReference type="EMBL" id="JAGMVJ010000020">
    <property type="protein sequence ID" value="KAH7075001.1"/>
    <property type="molecule type" value="Genomic_DNA"/>
</dbReference>
<dbReference type="GO" id="GO:0003779">
    <property type="term" value="F:actin binding"/>
    <property type="evidence" value="ECO:0007669"/>
    <property type="project" value="InterPro"/>
</dbReference>
<accession>A0A8K0QX12</accession>
<organism evidence="1 2">
    <name type="scientific">Paraphoma chrysanthemicola</name>
    <dbReference type="NCBI Taxonomy" id="798071"/>
    <lineage>
        <taxon>Eukaryota</taxon>
        <taxon>Fungi</taxon>
        <taxon>Dikarya</taxon>
        <taxon>Ascomycota</taxon>
        <taxon>Pezizomycotina</taxon>
        <taxon>Dothideomycetes</taxon>
        <taxon>Pleosporomycetidae</taxon>
        <taxon>Pleosporales</taxon>
        <taxon>Pleosporineae</taxon>
        <taxon>Phaeosphaeriaceae</taxon>
        <taxon>Paraphoma</taxon>
    </lineage>
</organism>
<reference evidence="1" key="1">
    <citation type="journal article" date="2021" name="Nat. Commun.">
        <title>Genetic determinants of endophytism in the Arabidopsis root mycobiome.</title>
        <authorList>
            <person name="Mesny F."/>
            <person name="Miyauchi S."/>
            <person name="Thiergart T."/>
            <person name="Pickel B."/>
            <person name="Atanasova L."/>
            <person name="Karlsson M."/>
            <person name="Huettel B."/>
            <person name="Barry K.W."/>
            <person name="Haridas S."/>
            <person name="Chen C."/>
            <person name="Bauer D."/>
            <person name="Andreopoulos W."/>
            <person name="Pangilinan J."/>
            <person name="LaButti K."/>
            <person name="Riley R."/>
            <person name="Lipzen A."/>
            <person name="Clum A."/>
            <person name="Drula E."/>
            <person name="Henrissat B."/>
            <person name="Kohler A."/>
            <person name="Grigoriev I.V."/>
            <person name="Martin F.M."/>
            <person name="Hacquard S."/>
        </authorList>
    </citation>
    <scope>NUCLEOTIDE SEQUENCE</scope>
    <source>
        <strain evidence="1">MPI-SDFR-AT-0120</strain>
    </source>
</reference>
<protein>
    <submittedName>
        <fullName evidence="1">Uncharacterized protein</fullName>
    </submittedName>
</protein>
<comment type="caution">
    <text evidence="1">The sequence shown here is derived from an EMBL/GenBank/DDBJ whole genome shotgun (WGS) entry which is preliminary data.</text>
</comment>
<gene>
    <name evidence="1" type="ORF">FB567DRAFT_182142</name>
</gene>
<evidence type="ECO:0000313" key="2">
    <source>
        <dbReference type="Proteomes" id="UP000813461"/>
    </source>
</evidence>
<sequence length="235" mass="25997">MSWQLYAEHECFVLMVNWRFFLRQIRSKYTMARRDTPNKAARPSIVPFAVSESAIVLALEAVEVPAIDTRTPVELVTEGVPVVCAESEAGRYITILFTLPINVDPRARACSRNAAHQYCEKFGLGAKATIVLCTQQSFIITTPLHLAGSQDQEIASRARVLANTVVLAQSAQKVSPLDPVASMTGPSHRDCHCKRSLCAINRQASIRCIHRSHSGRWMAMPSLPVRWTSAMASGY</sequence>
<keyword evidence="2" id="KW-1185">Reference proteome</keyword>
<evidence type="ECO:0000313" key="1">
    <source>
        <dbReference type="EMBL" id="KAH7075001.1"/>
    </source>
</evidence>
<proteinExistence type="predicted"/>
<dbReference type="PROSITE" id="PS00414">
    <property type="entry name" value="PROFILIN"/>
    <property type="match status" value="1"/>
</dbReference>